<dbReference type="Gene3D" id="1.20.120.160">
    <property type="entry name" value="HPT domain"/>
    <property type="match status" value="1"/>
</dbReference>
<dbReference type="InterPro" id="IPR037006">
    <property type="entry name" value="CheA-like_homodim_sf"/>
</dbReference>
<dbReference type="PROSITE" id="PS50894">
    <property type="entry name" value="HPT"/>
    <property type="match status" value="1"/>
</dbReference>
<evidence type="ECO:0000259" key="11">
    <source>
        <dbReference type="PROSITE" id="PS50109"/>
    </source>
</evidence>
<organism evidence="14 15">
    <name type="scientific">Rhodoplanes serenus</name>
    <dbReference type="NCBI Taxonomy" id="200615"/>
    <lineage>
        <taxon>Bacteria</taxon>
        <taxon>Pseudomonadati</taxon>
        <taxon>Pseudomonadota</taxon>
        <taxon>Alphaproteobacteria</taxon>
        <taxon>Hyphomicrobiales</taxon>
        <taxon>Nitrobacteraceae</taxon>
        <taxon>Rhodoplanes</taxon>
    </lineage>
</organism>
<evidence type="ECO:0000313" key="15">
    <source>
        <dbReference type="Proteomes" id="UP000289200"/>
    </source>
</evidence>
<comment type="catalytic activity">
    <reaction evidence="1">
        <text>ATP + protein L-histidine = ADP + protein N-phospho-L-histidine.</text>
        <dbReference type="EC" id="2.7.13.3"/>
    </reaction>
</comment>
<dbReference type="CDD" id="cd00088">
    <property type="entry name" value="HPT"/>
    <property type="match status" value="1"/>
</dbReference>
<dbReference type="InterPro" id="IPR004358">
    <property type="entry name" value="Sig_transdc_His_kin-like_C"/>
</dbReference>
<dbReference type="GO" id="GO:0005737">
    <property type="term" value="C:cytoplasm"/>
    <property type="evidence" value="ECO:0007669"/>
    <property type="project" value="InterPro"/>
</dbReference>
<evidence type="ECO:0000256" key="10">
    <source>
        <dbReference type="SAM" id="MobiDB-lite"/>
    </source>
</evidence>
<feature type="region of interest" description="Disordered" evidence="10">
    <location>
        <begin position="462"/>
        <end position="492"/>
    </location>
</feature>
<dbReference type="CDD" id="cd16916">
    <property type="entry name" value="HATPase_CheA-like"/>
    <property type="match status" value="1"/>
</dbReference>
<dbReference type="SUPFAM" id="SSF50341">
    <property type="entry name" value="CheW-like"/>
    <property type="match status" value="1"/>
</dbReference>
<gene>
    <name evidence="14" type="primary">cheA_1</name>
    <name evidence="14" type="ORF">RHODGE_RHODGE_00041</name>
</gene>
<dbReference type="InterPro" id="IPR036097">
    <property type="entry name" value="HisK_dim/P_sf"/>
</dbReference>
<evidence type="ECO:0000259" key="12">
    <source>
        <dbReference type="PROSITE" id="PS50851"/>
    </source>
</evidence>
<dbReference type="Gene3D" id="1.10.287.560">
    <property type="entry name" value="Histidine kinase CheA-like, homodimeric domain"/>
    <property type="match status" value="1"/>
</dbReference>
<dbReference type="Proteomes" id="UP000289200">
    <property type="component" value="Unassembled WGS sequence"/>
</dbReference>
<dbReference type="RefSeq" id="WP_129607158.1">
    <property type="nucleotide sequence ID" value="NZ_UWOC01000003.1"/>
</dbReference>
<dbReference type="InterPro" id="IPR002545">
    <property type="entry name" value="CheW-lke_dom"/>
</dbReference>
<dbReference type="PANTHER" id="PTHR43395:SF1">
    <property type="entry name" value="CHEMOTAXIS PROTEIN CHEA"/>
    <property type="match status" value="1"/>
</dbReference>
<dbReference type="PROSITE" id="PS50109">
    <property type="entry name" value="HIS_KIN"/>
    <property type="match status" value="1"/>
</dbReference>
<dbReference type="GO" id="GO:0006935">
    <property type="term" value="P:chemotaxis"/>
    <property type="evidence" value="ECO:0007669"/>
    <property type="project" value="InterPro"/>
</dbReference>
<dbReference type="Pfam" id="PF01584">
    <property type="entry name" value="CheW"/>
    <property type="match status" value="1"/>
</dbReference>
<reference evidence="15" key="1">
    <citation type="submission" date="2018-10" db="EMBL/GenBank/DDBJ databases">
        <authorList>
            <person name="Peiro R."/>
            <person name="Begona"/>
            <person name="Cbmso G."/>
            <person name="Lopez M."/>
            <person name="Gonzalez S."/>
            <person name="Sacristan E."/>
            <person name="Castillo E."/>
        </authorList>
    </citation>
    <scope>NUCLEOTIDE SEQUENCE [LARGE SCALE GENOMIC DNA]</scope>
</reference>
<dbReference type="AlphaFoldDB" id="A0A3S4F6W7"/>
<evidence type="ECO:0000256" key="5">
    <source>
        <dbReference type="ARBA" id="ARBA00022679"/>
    </source>
</evidence>
<evidence type="ECO:0000256" key="7">
    <source>
        <dbReference type="ARBA" id="ARBA00023012"/>
    </source>
</evidence>
<dbReference type="Gene3D" id="2.30.30.40">
    <property type="entry name" value="SH3 Domains"/>
    <property type="match status" value="1"/>
</dbReference>
<feature type="domain" description="HPt" evidence="13">
    <location>
        <begin position="1"/>
        <end position="102"/>
    </location>
</feature>
<dbReference type="SMART" id="SM01231">
    <property type="entry name" value="H-kinase_dim"/>
    <property type="match status" value="1"/>
</dbReference>
<dbReference type="InterPro" id="IPR036641">
    <property type="entry name" value="HPT_dom_sf"/>
</dbReference>
<evidence type="ECO:0000313" key="14">
    <source>
        <dbReference type="EMBL" id="VCU06951.1"/>
    </source>
</evidence>
<evidence type="ECO:0000256" key="9">
    <source>
        <dbReference type="PROSITE-ProRule" id="PRU00110"/>
    </source>
</evidence>
<dbReference type="InterPro" id="IPR005467">
    <property type="entry name" value="His_kinase_dom"/>
</dbReference>
<dbReference type="SUPFAM" id="SSF55874">
    <property type="entry name" value="ATPase domain of HSP90 chaperone/DNA topoisomerase II/histidine kinase"/>
    <property type="match status" value="1"/>
</dbReference>
<evidence type="ECO:0000256" key="6">
    <source>
        <dbReference type="ARBA" id="ARBA00022777"/>
    </source>
</evidence>
<dbReference type="Gene3D" id="3.30.565.10">
    <property type="entry name" value="Histidine kinase-like ATPase, C-terminal domain"/>
    <property type="match status" value="1"/>
</dbReference>
<dbReference type="InterPro" id="IPR036890">
    <property type="entry name" value="HATPase_C_sf"/>
</dbReference>
<keyword evidence="7" id="KW-0902">Two-component regulatory system</keyword>
<dbReference type="GO" id="GO:0000155">
    <property type="term" value="F:phosphorelay sensor kinase activity"/>
    <property type="evidence" value="ECO:0007669"/>
    <property type="project" value="InterPro"/>
</dbReference>
<evidence type="ECO:0000259" key="13">
    <source>
        <dbReference type="PROSITE" id="PS50894"/>
    </source>
</evidence>
<dbReference type="Pfam" id="PF02895">
    <property type="entry name" value="H-kinase_dim"/>
    <property type="match status" value="1"/>
</dbReference>
<keyword evidence="5" id="KW-0808">Transferase</keyword>
<evidence type="ECO:0000256" key="2">
    <source>
        <dbReference type="ARBA" id="ARBA00012438"/>
    </source>
</evidence>
<dbReference type="PANTHER" id="PTHR43395">
    <property type="entry name" value="SENSOR HISTIDINE KINASE CHEA"/>
    <property type="match status" value="1"/>
</dbReference>
<dbReference type="PRINTS" id="PR00344">
    <property type="entry name" value="BCTRLSENSOR"/>
</dbReference>
<evidence type="ECO:0000256" key="1">
    <source>
        <dbReference type="ARBA" id="ARBA00000085"/>
    </source>
</evidence>
<dbReference type="InterPro" id="IPR051315">
    <property type="entry name" value="Bact_Chemotaxis_CheA"/>
</dbReference>
<dbReference type="SMART" id="SM00260">
    <property type="entry name" value="CheW"/>
    <property type="match status" value="1"/>
</dbReference>
<feature type="modified residue" description="Phosphohistidine" evidence="9">
    <location>
        <position position="45"/>
    </location>
</feature>
<dbReference type="SUPFAM" id="SSF47226">
    <property type="entry name" value="Histidine-containing phosphotransfer domain, HPT domain"/>
    <property type="match status" value="1"/>
</dbReference>
<dbReference type="EC" id="2.7.13.3" evidence="2"/>
<keyword evidence="4 9" id="KW-0597">Phosphoprotein</keyword>
<name>A0A3S4F6W7_9BRAD</name>
<sequence>MTNALLARFIPEARDLLQSSASGLLRLEKNPSDATAINEVFRAVHTLKGSSGLFDAMALTRLVHAAEDLLGEVRSAKRELDSDLVDMLLDSLDQVSAWIDDLERHERLPADADRVCKDVVTRLRAHCTQTEAAASDTGSVAGGAAAADLGWIADLPECDRIAVFGRACRGHPVVAARYRPVAGCFYSGEDPFNLVLQVPELGALRVAPPAPWPHIGDLDPYQCNLEFVLLSNGARVEIEHLFRYVSEQVEIEQIQADALIRITGDHHAAPVHEDFADEARTLVAAQDWAALRDATAALLRLTNPDLRNAVALRWLAAVLDAPFPNPAWASALIEVIAAGGVPALGAPPSEPLRPVLTTVAAGPDPIREADPRNACSDDSLQRRIIAAQRQILAAASDADRVRRHAPAVVQVLAGLARVEGDDRRAADVAAAGEAAETDGTASMLLALVDRWLATDTVVDDLSDEASSRVQPDPSEEARATETSAPVKADSAREERNAAARMLKVDQAKIDLLMNLIGELVVSKNSLPFLARRAEQVHGSREMAREIKDQYAVIDRLTQEMQGAIMQVRMLPASEVFDRFPRLVRDLARKLSKKIELVIEGEDTAADKTIIEALGDPLLHIVRNALDHGIEPPADRTQAGKPDHATLLMKAFQEADQVVIEVTDDGRGIDPDKVRAAAVAKGVVSAAEAAQLSDQAATELIFRPGFSTAAQVSDLSGRGVGLDVALTTVEKLGGRVGVTSRRGMGTTVRIGLPLSMAVTRVMVVGVADELYGIPMDVIAETVRVPRRRVKMIKQSPAFVLRNTVVPLLRLSRALGCAERVADDDVDEAVLVCRIGGNPIGLVVDSFREGMDVILKPFDGVLAGMPGFAGTALLGDGHVLLVLDLKELL</sequence>
<dbReference type="Pfam" id="PF02518">
    <property type="entry name" value="HATPase_c"/>
    <property type="match status" value="1"/>
</dbReference>
<proteinExistence type="predicted"/>
<feature type="domain" description="CheW-like" evidence="12">
    <location>
        <begin position="757"/>
        <end position="887"/>
    </location>
</feature>
<evidence type="ECO:0000256" key="4">
    <source>
        <dbReference type="ARBA" id="ARBA00022553"/>
    </source>
</evidence>
<dbReference type="InterPro" id="IPR004105">
    <property type="entry name" value="CheA-like_dim"/>
</dbReference>
<dbReference type="PROSITE" id="PS50851">
    <property type="entry name" value="CHEW"/>
    <property type="match status" value="1"/>
</dbReference>
<dbReference type="Pfam" id="PF01627">
    <property type="entry name" value="Hpt"/>
    <property type="match status" value="1"/>
</dbReference>
<dbReference type="SMART" id="SM00073">
    <property type="entry name" value="HPT"/>
    <property type="match status" value="1"/>
</dbReference>
<dbReference type="EMBL" id="UWOC01000003">
    <property type="protein sequence ID" value="VCU06951.1"/>
    <property type="molecule type" value="Genomic_DNA"/>
</dbReference>
<dbReference type="FunFam" id="3.30.565.10:FF:000016">
    <property type="entry name" value="Chemotaxis protein CheA, putative"/>
    <property type="match status" value="1"/>
</dbReference>
<keyword evidence="6" id="KW-0418">Kinase</keyword>
<dbReference type="InterPro" id="IPR003594">
    <property type="entry name" value="HATPase_dom"/>
</dbReference>
<comment type="function">
    <text evidence="8">Involved in the transmission of sensory signals from the chemoreceptors to the flagellar motors. CheA is autophosphorylated; it can transfer its phosphate group to either CheB or CheY.</text>
</comment>
<dbReference type="InterPro" id="IPR008207">
    <property type="entry name" value="Sig_transdc_His_kin_Hpt_dom"/>
</dbReference>
<comment type="caution">
    <text evidence="14">The sequence shown here is derived from an EMBL/GenBank/DDBJ whole genome shotgun (WGS) entry which is preliminary data.</text>
</comment>
<dbReference type="SMART" id="SM00387">
    <property type="entry name" value="HATPase_c"/>
    <property type="match status" value="1"/>
</dbReference>
<protein>
    <recommendedName>
        <fullName evidence="3">Chemotaxis protein CheA</fullName>
        <ecNumber evidence="2">2.7.13.3</ecNumber>
    </recommendedName>
</protein>
<dbReference type="OrthoDB" id="9803176at2"/>
<dbReference type="SUPFAM" id="SSF47384">
    <property type="entry name" value="Homodimeric domain of signal transducing histidine kinase"/>
    <property type="match status" value="1"/>
</dbReference>
<dbReference type="InterPro" id="IPR036061">
    <property type="entry name" value="CheW-like_dom_sf"/>
</dbReference>
<accession>A0A3S4F6W7</accession>
<evidence type="ECO:0000256" key="3">
    <source>
        <dbReference type="ARBA" id="ARBA00021495"/>
    </source>
</evidence>
<evidence type="ECO:0000256" key="8">
    <source>
        <dbReference type="ARBA" id="ARBA00035100"/>
    </source>
</evidence>
<feature type="domain" description="Histidine kinase" evidence="11">
    <location>
        <begin position="510"/>
        <end position="755"/>
    </location>
</feature>
<keyword evidence="15" id="KW-1185">Reference proteome</keyword>